<feature type="compositionally biased region" description="Polar residues" evidence="1">
    <location>
        <begin position="13"/>
        <end position="26"/>
    </location>
</feature>
<evidence type="ECO:0000313" key="3">
    <source>
        <dbReference type="Proteomes" id="UP001165405"/>
    </source>
</evidence>
<proteinExistence type="predicted"/>
<evidence type="ECO:0000313" key="2">
    <source>
        <dbReference type="EMBL" id="MCF4123341.1"/>
    </source>
</evidence>
<dbReference type="RefSeq" id="WP_236091149.1">
    <property type="nucleotide sequence ID" value="NZ_JAKGSG010000058.1"/>
</dbReference>
<reference evidence="2" key="1">
    <citation type="submission" date="2022-01" db="EMBL/GenBank/DDBJ databases">
        <title>Antribacter sp. nov., isolated from Guizhou of China.</title>
        <authorList>
            <person name="Chengliang C."/>
            <person name="Ya Z."/>
        </authorList>
    </citation>
    <scope>NUCLEOTIDE SEQUENCE</scope>
    <source>
        <strain evidence="2">KLBMP 9083</strain>
    </source>
</reference>
<accession>A0AA41QHU6</accession>
<dbReference type="Pfam" id="PF17227">
    <property type="entry name" value="DUF5302"/>
    <property type="match status" value="1"/>
</dbReference>
<feature type="region of interest" description="Disordered" evidence="1">
    <location>
        <begin position="1"/>
        <end position="76"/>
    </location>
</feature>
<name>A0AA41QHU6_9MICO</name>
<protein>
    <submittedName>
        <fullName evidence="2">DUF5302 domain-containing protein</fullName>
    </submittedName>
</protein>
<dbReference type="InterPro" id="IPR035172">
    <property type="entry name" value="DUF5302"/>
</dbReference>
<dbReference type="AlphaFoldDB" id="A0AA41QHU6"/>
<dbReference type="EMBL" id="JAKGSG010000058">
    <property type="protein sequence ID" value="MCF4123341.1"/>
    <property type="molecule type" value="Genomic_DNA"/>
</dbReference>
<feature type="compositionally biased region" description="Polar residues" evidence="1">
    <location>
        <begin position="51"/>
        <end position="66"/>
    </location>
</feature>
<comment type="caution">
    <text evidence="2">The sequence shown here is derived from an EMBL/GenBank/DDBJ whole genome shotgun (WGS) entry which is preliminary data.</text>
</comment>
<organism evidence="2 3">
    <name type="scientific">Antribacter soli</name>
    <dbReference type="NCBI Taxonomy" id="2910976"/>
    <lineage>
        <taxon>Bacteria</taxon>
        <taxon>Bacillati</taxon>
        <taxon>Actinomycetota</taxon>
        <taxon>Actinomycetes</taxon>
        <taxon>Micrococcales</taxon>
        <taxon>Promicromonosporaceae</taxon>
        <taxon>Antribacter</taxon>
    </lineage>
</organism>
<dbReference type="Proteomes" id="UP001165405">
    <property type="component" value="Unassembled WGS sequence"/>
</dbReference>
<sequence>MASPDGTADETATDSAEQAETRSTAPSEDAKARFREALDRKNASSHRSADGSRNTGNVHGSETAGQVQRMFRRKSG</sequence>
<evidence type="ECO:0000256" key="1">
    <source>
        <dbReference type="SAM" id="MobiDB-lite"/>
    </source>
</evidence>
<keyword evidence="3" id="KW-1185">Reference proteome</keyword>
<gene>
    <name evidence="2" type="ORF">L1785_20445</name>
</gene>
<feature type="compositionally biased region" description="Basic and acidic residues" evidence="1">
    <location>
        <begin position="28"/>
        <end position="50"/>
    </location>
</feature>